<dbReference type="Proteomes" id="UP000664521">
    <property type="component" value="Unassembled WGS sequence"/>
</dbReference>
<gene>
    <name evidence="2" type="ORF">HETSPECPRED_009996</name>
</gene>
<keyword evidence="3" id="KW-1185">Reference proteome</keyword>
<feature type="chain" id="PRO_5034217075" evidence="1">
    <location>
        <begin position="27"/>
        <end position="190"/>
    </location>
</feature>
<sequence length="190" mass="20514">MAPKIPKLQTLLIPALSSLLYLQVTAQSPFPTNTSTPSPCPSPTGFANTIIRAPLPSSPTLSLTTSFLFTHILFYYTDPNTALSEAAFASFCLDQCIAYQPDPTAQPLPTEGSLPPSYVSNKTGPCLSFTVDMGKPFPPDPSDTALRWYCEAFDRYLAEDLSDYEPVDSPGSFMHALGVNRACGGGYRAF</sequence>
<feature type="signal peptide" evidence="1">
    <location>
        <begin position="1"/>
        <end position="26"/>
    </location>
</feature>
<comment type="caution">
    <text evidence="2">The sequence shown here is derived from an EMBL/GenBank/DDBJ whole genome shotgun (WGS) entry which is preliminary data.</text>
</comment>
<reference evidence="2" key="1">
    <citation type="submission" date="2021-03" db="EMBL/GenBank/DDBJ databases">
        <authorList>
            <person name="Tagirdzhanova G."/>
        </authorList>
    </citation>
    <scope>NUCLEOTIDE SEQUENCE</scope>
</reference>
<keyword evidence="1" id="KW-0732">Signal</keyword>
<accession>A0A8H3G5B3</accession>
<organism evidence="2 3">
    <name type="scientific">Heterodermia speciosa</name>
    <dbReference type="NCBI Taxonomy" id="116794"/>
    <lineage>
        <taxon>Eukaryota</taxon>
        <taxon>Fungi</taxon>
        <taxon>Dikarya</taxon>
        <taxon>Ascomycota</taxon>
        <taxon>Pezizomycotina</taxon>
        <taxon>Lecanoromycetes</taxon>
        <taxon>OSLEUM clade</taxon>
        <taxon>Lecanoromycetidae</taxon>
        <taxon>Caliciales</taxon>
        <taxon>Physciaceae</taxon>
        <taxon>Heterodermia</taxon>
    </lineage>
</organism>
<proteinExistence type="predicted"/>
<evidence type="ECO:0000313" key="2">
    <source>
        <dbReference type="EMBL" id="CAF9936060.1"/>
    </source>
</evidence>
<evidence type="ECO:0000256" key="1">
    <source>
        <dbReference type="SAM" id="SignalP"/>
    </source>
</evidence>
<dbReference type="EMBL" id="CAJPDS010000088">
    <property type="protein sequence ID" value="CAF9936060.1"/>
    <property type="molecule type" value="Genomic_DNA"/>
</dbReference>
<evidence type="ECO:0000313" key="3">
    <source>
        <dbReference type="Proteomes" id="UP000664521"/>
    </source>
</evidence>
<name>A0A8H3G5B3_9LECA</name>
<dbReference type="OrthoDB" id="5423771at2759"/>
<dbReference type="AlphaFoldDB" id="A0A8H3G5B3"/>
<protein>
    <submittedName>
        <fullName evidence="2">Uncharacterized protein</fullName>
    </submittedName>
</protein>